<feature type="domain" description="RNA 2-O ribose methyltransferase substrate binding" evidence="11">
    <location>
        <begin position="362"/>
        <end position="445"/>
    </location>
</feature>
<dbReference type="GO" id="GO:0005739">
    <property type="term" value="C:mitochondrion"/>
    <property type="evidence" value="ECO:0007669"/>
    <property type="project" value="UniProtKB-SubCell"/>
</dbReference>
<dbReference type="InterPro" id="IPR029064">
    <property type="entry name" value="Ribosomal_eL30-like_sf"/>
</dbReference>
<comment type="similarity">
    <text evidence="2">Belongs to the class IV-like SAM-binding methyltransferase superfamily. RNA methyltransferase TrmH family.</text>
</comment>
<feature type="compositionally biased region" description="Basic and acidic residues" evidence="10">
    <location>
        <begin position="155"/>
        <end position="171"/>
    </location>
</feature>
<feature type="compositionally biased region" description="Basic and acidic residues" evidence="10">
    <location>
        <begin position="258"/>
        <end position="294"/>
    </location>
</feature>
<dbReference type="PANTHER" id="PTHR46103">
    <property type="entry name" value="RRNA METHYLTRANSFERASE 1, MITOCHONDRIAL"/>
    <property type="match status" value="1"/>
</dbReference>
<reference evidence="12" key="1">
    <citation type="journal article" date="2023" name="Mol. Phylogenet. Evol.">
        <title>Genome-scale phylogeny and comparative genomics of the fungal order Sordariales.</title>
        <authorList>
            <person name="Hensen N."/>
            <person name="Bonometti L."/>
            <person name="Westerberg I."/>
            <person name="Brannstrom I.O."/>
            <person name="Guillou S."/>
            <person name="Cros-Aarteil S."/>
            <person name="Calhoun S."/>
            <person name="Haridas S."/>
            <person name="Kuo A."/>
            <person name="Mondo S."/>
            <person name="Pangilinan J."/>
            <person name="Riley R."/>
            <person name="LaButti K."/>
            <person name="Andreopoulos B."/>
            <person name="Lipzen A."/>
            <person name="Chen C."/>
            <person name="Yan M."/>
            <person name="Daum C."/>
            <person name="Ng V."/>
            <person name="Clum A."/>
            <person name="Steindorff A."/>
            <person name="Ohm R.A."/>
            <person name="Martin F."/>
            <person name="Silar P."/>
            <person name="Natvig D.O."/>
            <person name="Lalanne C."/>
            <person name="Gautier V."/>
            <person name="Ament-Velasquez S.L."/>
            <person name="Kruys A."/>
            <person name="Hutchinson M.I."/>
            <person name="Powell A.J."/>
            <person name="Barry K."/>
            <person name="Miller A.N."/>
            <person name="Grigoriev I.V."/>
            <person name="Debuchy R."/>
            <person name="Gladieux P."/>
            <person name="Hiltunen Thoren M."/>
            <person name="Johannesson H."/>
        </authorList>
    </citation>
    <scope>NUCLEOTIDE SEQUENCE</scope>
    <source>
        <strain evidence="12">PSN324</strain>
    </source>
</reference>
<name>A0AAV9HTE4_9PEZI</name>
<dbReference type="EMBL" id="MU864953">
    <property type="protein sequence ID" value="KAK4463968.1"/>
    <property type="molecule type" value="Genomic_DNA"/>
</dbReference>
<evidence type="ECO:0000256" key="2">
    <source>
        <dbReference type="ARBA" id="ARBA00007228"/>
    </source>
</evidence>
<feature type="region of interest" description="Disordered" evidence="10">
    <location>
        <begin position="90"/>
        <end position="117"/>
    </location>
</feature>
<evidence type="ECO:0000313" key="12">
    <source>
        <dbReference type="EMBL" id="KAK4463968.1"/>
    </source>
</evidence>
<keyword evidence="13" id="KW-1185">Reference proteome</keyword>
<sequence>MALQLVYRAARPSLAASITPASLLSGTALITQSARALSLSASLQGPRTSPWVGRGKAAGENKKSYAERKKAREELAAQRPTYKIRKGKKDITEYPDEVRPQSRQSRFYNPEDPHGKRSLVYKLKTGQLSQELKMIQEKNGTIPDSLSAFMTSKGEQPRESRYSRRERERGAMRSSRGPQEPDDIAAMIRGDREFSSWDSGRGRDGGFGGVKDRAATPRRDRDFGNGQDRDSRPPRDNNTFGGSRESRPPRESNFGGARDFRPRRDGPFDASRDRDSRPPRHDHFGESREPRPPRESNFAGARDFRSPRDGAFGDSRPARDSGFGSPRDSRSQRPESLSSDRPLPARRNDPISIPYTTAASQFLYGKSVVEAALTSARRKLYKLYIHNGASRENVDDNKLIRSLAARRGVEVVTLRSEDDVRLLDKLSKSRPHNGFVLEASPLPQPPLQFLGPIPKAQEEYAAKPGFPVKLRHQSAEEKAVNGADTFVPCKSVTHRPLVVVLDRVLDPGNLGAILRTADFLGVAAVGITKHGGAKLTPVALKASAGAAESMTIFEIASLPEFLNTSRSNGWVTYATVAREPGAHAQRRHVDLYDVERADPLRTDPCVLIMGSEGEGLDRLVVKKADYELSVPNMSGSGSVDSLNVGIAAGLLCTSFLKGMTRELNGLFGDKIQGQGQEEAVGGQDAGDKSEEDLW</sequence>
<dbReference type="InterPro" id="IPR047182">
    <property type="entry name" value="MRM1"/>
</dbReference>
<evidence type="ECO:0000313" key="13">
    <source>
        <dbReference type="Proteomes" id="UP001321749"/>
    </source>
</evidence>
<protein>
    <recommendedName>
        <fullName evidence="9">rRNA methyltransferase 1, mitochondrial</fullName>
    </recommendedName>
</protein>
<feature type="compositionally biased region" description="Basic and acidic residues" evidence="10">
    <location>
        <begin position="90"/>
        <end position="100"/>
    </location>
</feature>
<evidence type="ECO:0000256" key="4">
    <source>
        <dbReference type="ARBA" id="ARBA00022603"/>
    </source>
</evidence>
<dbReference type="Gene3D" id="3.30.1330.30">
    <property type="match status" value="1"/>
</dbReference>
<keyword evidence="4" id="KW-0489">Methyltransferase</keyword>
<dbReference type="SUPFAM" id="SSF75217">
    <property type="entry name" value="alpha/beta knot"/>
    <property type="match status" value="1"/>
</dbReference>
<evidence type="ECO:0000259" key="11">
    <source>
        <dbReference type="SMART" id="SM00967"/>
    </source>
</evidence>
<dbReference type="PANTHER" id="PTHR46103:SF1">
    <property type="entry name" value="RRNA METHYLTRANSFERASE 1, MITOCHONDRIAL"/>
    <property type="match status" value="1"/>
</dbReference>
<dbReference type="AlphaFoldDB" id="A0AAV9HTE4"/>
<dbReference type="GO" id="GO:0016435">
    <property type="term" value="F:rRNA (guanine) methyltransferase activity"/>
    <property type="evidence" value="ECO:0007669"/>
    <property type="project" value="TreeGrafter"/>
</dbReference>
<keyword evidence="5" id="KW-0808">Transferase</keyword>
<evidence type="ECO:0000256" key="3">
    <source>
        <dbReference type="ARBA" id="ARBA00022552"/>
    </source>
</evidence>
<evidence type="ECO:0000256" key="9">
    <source>
        <dbReference type="ARBA" id="ARBA00034881"/>
    </source>
</evidence>
<evidence type="ECO:0000256" key="5">
    <source>
        <dbReference type="ARBA" id="ARBA00022679"/>
    </source>
</evidence>
<dbReference type="SUPFAM" id="SSF55315">
    <property type="entry name" value="L30e-like"/>
    <property type="match status" value="1"/>
</dbReference>
<feature type="compositionally biased region" description="Basic and acidic residues" evidence="10">
    <location>
        <begin position="189"/>
        <end position="235"/>
    </location>
</feature>
<organism evidence="12 13">
    <name type="scientific">Cladorrhinum samala</name>
    <dbReference type="NCBI Taxonomy" id="585594"/>
    <lineage>
        <taxon>Eukaryota</taxon>
        <taxon>Fungi</taxon>
        <taxon>Dikarya</taxon>
        <taxon>Ascomycota</taxon>
        <taxon>Pezizomycotina</taxon>
        <taxon>Sordariomycetes</taxon>
        <taxon>Sordariomycetidae</taxon>
        <taxon>Sordariales</taxon>
        <taxon>Podosporaceae</taxon>
        <taxon>Cladorrhinum</taxon>
    </lineage>
</organism>
<keyword evidence="8" id="KW-0496">Mitochondrion</keyword>
<dbReference type="InterPro" id="IPR013123">
    <property type="entry name" value="SpoU_subst-bd"/>
</dbReference>
<keyword evidence="6" id="KW-0949">S-adenosyl-L-methionine</keyword>
<dbReference type="InterPro" id="IPR029026">
    <property type="entry name" value="tRNA_m1G_MTases_N"/>
</dbReference>
<keyword evidence="3" id="KW-0698">rRNA processing</keyword>
<dbReference type="SMART" id="SM00967">
    <property type="entry name" value="SpoU_sub_bind"/>
    <property type="match status" value="1"/>
</dbReference>
<reference evidence="12" key="2">
    <citation type="submission" date="2023-06" db="EMBL/GenBank/DDBJ databases">
        <authorList>
            <consortium name="Lawrence Berkeley National Laboratory"/>
            <person name="Mondo S.J."/>
            <person name="Hensen N."/>
            <person name="Bonometti L."/>
            <person name="Westerberg I."/>
            <person name="Brannstrom I.O."/>
            <person name="Guillou S."/>
            <person name="Cros-Aarteil S."/>
            <person name="Calhoun S."/>
            <person name="Haridas S."/>
            <person name="Kuo A."/>
            <person name="Pangilinan J."/>
            <person name="Riley R."/>
            <person name="Labutti K."/>
            <person name="Andreopoulos B."/>
            <person name="Lipzen A."/>
            <person name="Chen C."/>
            <person name="Yanf M."/>
            <person name="Daum C."/>
            <person name="Ng V."/>
            <person name="Clum A."/>
            <person name="Steindorff A."/>
            <person name="Ohm R."/>
            <person name="Martin F."/>
            <person name="Silar P."/>
            <person name="Natvig D."/>
            <person name="Lalanne C."/>
            <person name="Gautier V."/>
            <person name="Ament-Velasquez S.L."/>
            <person name="Kruys A."/>
            <person name="Hutchinson M.I."/>
            <person name="Powell A.J."/>
            <person name="Barry K."/>
            <person name="Miller A.N."/>
            <person name="Grigoriev I.V."/>
            <person name="Debuchy R."/>
            <person name="Gladieux P."/>
            <person name="Thoren M.H."/>
            <person name="Johannesson H."/>
        </authorList>
    </citation>
    <scope>NUCLEOTIDE SEQUENCE</scope>
    <source>
        <strain evidence="12">PSN324</strain>
    </source>
</reference>
<dbReference type="InterPro" id="IPR047261">
    <property type="entry name" value="MRM1_MeTrfase_dom"/>
</dbReference>
<evidence type="ECO:0000256" key="6">
    <source>
        <dbReference type="ARBA" id="ARBA00022691"/>
    </source>
</evidence>
<dbReference type="InterPro" id="IPR029028">
    <property type="entry name" value="Alpha/beta_knot_MTases"/>
</dbReference>
<evidence type="ECO:0000256" key="7">
    <source>
        <dbReference type="ARBA" id="ARBA00022946"/>
    </source>
</evidence>
<evidence type="ECO:0000256" key="10">
    <source>
        <dbReference type="SAM" id="MobiDB-lite"/>
    </source>
</evidence>
<dbReference type="GO" id="GO:0003723">
    <property type="term" value="F:RNA binding"/>
    <property type="evidence" value="ECO:0007669"/>
    <property type="project" value="InterPro"/>
</dbReference>
<evidence type="ECO:0000256" key="1">
    <source>
        <dbReference type="ARBA" id="ARBA00004173"/>
    </source>
</evidence>
<dbReference type="Pfam" id="PF00588">
    <property type="entry name" value="SpoU_methylase"/>
    <property type="match status" value="1"/>
</dbReference>
<proteinExistence type="inferred from homology"/>
<dbReference type="CDD" id="cd18105">
    <property type="entry name" value="SpoU-like_MRM1"/>
    <property type="match status" value="1"/>
</dbReference>
<comment type="caution">
    <text evidence="12">The sequence shown here is derived from an EMBL/GenBank/DDBJ whole genome shotgun (WGS) entry which is preliminary data.</text>
</comment>
<keyword evidence="7" id="KW-0809">Transit peptide</keyword>
<feature type="region of interest" description="Disordered" evidence="10">
    <location>
        <begin position="674"/>
        <end position="694"/>
    </location>
</feature>
<dbReference type="Proteomes" id="UP001321749">
    <property type="component" value="Unassembled WGS sequence"/>
</dbReference>
<dbReference type="Gene3D" id="3.40.1280.10">
    <property type="match status" value="1"/>
</dbReference>
<gene>
    <name evidence="12" type="ORF">QBC42DRAFT_221597</name>
</gene>
<feature type="region of interest" description="Disordered" evidence="10">
    <location>
        <begin position="138"/>
        <end position="351"/>
    </location>
</feature>
<dbReference type="Pfam" id="PF08032">
    <property type="entry name" value="SpoU_sub_bind"/>
    <property type="match status" value="1"/>
</dbReference>
<accession>A0AAV9HTE4</accession>
<evidence type="ECO:0000256" key="8">
    <source>
        <dbReference type="ARBA" id="ARBA00023128"/>
    </source>
</evidence>
<dbReference type="InterPro" id="IPR001537">
    <property type="entry name" value="SpoU_MeTrfase"/>
</dbReference>
<comment type="subcellular location">
    <subcellularLocation>
        <location evidence="1">Mitochondrion</location>
    </subcellularLocation>
</comment>
<feature type="compositionally biased region" description="Polar residues" evidence="10">
    <location>
        <begin position="138"/>
        <end position="154"/>
    </location>
</feature>
<dbReference type="FunFam" id="3.30.1330.30:FF:000035">
    <property type="entry name" value="TrmH family RNA methyltransferase"/>
    <property type="match status" value="1"/>
</dbReference>